<proteinExistence type="inferred from homology"/>
<evidence type="ECO:0000313" key="9">
    <source>
        <dbReference type="Proteomes" id="UP000564378"/>
    </source>
</evidence>
<dbReference type="InterPro" id="IPR025110">
    <property type="entry name" value="AMP-bd_C"/>
</dbReference>
<comment type="caution">
    <text evidence="8">The sequence shown here is derived from an EMBL/GenBank/DDBJ whole genome shotgun (WGS) entry which is preliminary data.</text>
</comment>
<reference evidence="8 9" key="1">
    <citation type="submission" date="2020-08" db="EMBL/GenBank/DDBJ databases">
        <title>Draft genome sequence of Parasphingopyxis sp. GrpM-11.</title>
        <authorList>
            <person name="Oh J."/>
            <person name="Roh D.-H."/>
        </authorList>
    </citation>
    <scope>NUCLEOTIDE SEQUENCE [LARGE SCALE GENOMIC DNA]</scope>
    <source>
        <strain evidence="8 9">GrpM-11</strain>
    </source>
</reference>
<keyword evidence="9" id="KW-1185">Reference proteome</keyword>
<name>A0A842I2H7_9SPHN</name>
<dbReference type="Pfam" id="PF13193">
    <property type="entry name" value="AMP-binding_C"/>
    <property type="match status" value="1"/>
</dbReference>
<protein>
    <recommendedName>
        <fullName evidence="5">3-methylmercaptopropionyl-CoA ligase</fullName>
        <ecNumber evidence="4">6.2.1.44</ecNumber>
    </recommendedName>
</protein>
<evidence type="ECO:0000256" key="5">
    <source>
        <dbReference type="ARBA" id="ARBA00067668"/>
    </source>
</evidence>
<sequence>MATPNAEIFIGNEPRVTFGALFEDAEALAVSFGDLGLHAGDRISFQIPNWHEAAAINLAAAMAGLVVVPIVPIYRDAEMRQMLADSGCRLLFLAEQFRGFDYAAMAERIQPDLPSLETVIFVRGSDPARSYEALVECGRGRSLGGWAASPNAVKIILYTSGTTGTPKGVLHSQNTLNNALDMCIRQWRIQEGEVLLMPSPVTHLTGYGYLEMPLLTGAKTLLMEQWNAEEAADLIEKYDVVGTISATPFLKELADCAERRGTGLPSLRFFACGGAAVPPSIIRHANTVLDRAPAFRVFGCTEAPLITMGFHGADEHELAATTDGKIEDYKVRIVDEDGNELAAGEEGEILARGPAMLLGYFDPLQTEEAITDDGFYKTGDLGILTPENAVLITGRKKDLIIRGGENISAKEIEDLLYRHPAIEDAAVVAMPHARLGEGVCAVVVLRPDAELSRANLAEFISQSGLAKQKWPERIELVDQLPKTATGKVRKDVLRSEIARAIATDRPLSL</sequence>
<dbReference type="FunFam" id="3.30.300.30:FF:000008">
    <property type="entry name" value="2,3-dihydroxybenzoate-AMP ligase"/>
    <property type="match status" value="1"/>
</dbReference>
<evidence type="ECO:0000259" key="7">
    <source>
        <dbReference type="Pfam" id="PF13193"/>
    </source>
</evidence>
<dbReference type="EMBL" id="JACJVJ010000003">
    <property type="protein sequence ID" value="MBC2778929.1"/>
    <property type="molecule type" value="Genomic_DNA"/>
</dbReference>
<dbReference type="PANTHER" id="PTHR43201">
    <property type="entry name" value="ACYL-COA SYNTHETASE"/>
    <property type="match status" value="1"/>
</dbReference>
<dbReference type="Gene3D" id="3.30.300.30">
    <property type="match status" value="1"/>
</dbReference>
<keyword evidence="2" id="KW-0436">Ligase</keyword>
<dbReference type="GO" id="GO:0006631">
    <property type="term" value="P:fatty acid metabolic process"/>
    <property type="evidence" value="ECO:0007669"/>
    <property type="project" value="TreeGrafter"/>
</dbReference>
<comment type="catalytic activity">
    <reaction evidence="3">
        <text>3-(methylsulfanyl)propanoate + ATP + CoA = 3-(methylsulfanyl)propanoyl-CoA + AMP + diphosphate</text>
        <dbReference type="Rhea" id="RHEA:43052"/>
        <dbReference type="ChEBI" id="CHEBI:30616"/>
        <dbReference type="ChEBI" id="CHEBI:33019"/>
        <dbReference type="ChEBI" id="CHEBI:49016"/>
        <dbReference type="ChEBI" id="CHEBI:57287"/>
        <dbReference type="ChEBI" id="CHEBI:82815"/>
        <dbReference type="ChEBI" id="CHEBI:456215"/>
        <dbReference type="EC" id="6.2.1.44"/>
    </reaction>
    <physiologicalReaction direction="left-to-right" evidence="3">
        <dbReference type="Rhea" id="RHEA:43053"/>
    </physiologicalReaction>
</comment>
<dbReference type="Pfam" id="PF00501">
    <property type="entry name" value="AMP-binding"/>
    <property type="match status" value="1"/>
</dbReference>
<gene>
    <name evidence="8" type="ORF">H6P80_14995</name>
</gene>
<evidence type="ECO:0000256" key="1">
    <source>
        <dbReference type="ARBA" id="ARBA00006432"/>
    </source>
</evidence>
<dbReference type="InterPro" id="IPR000873">
    <property type="entry name" value="AMP-dep_synth/lig_dom"/>
</dbReference>
<dbReference type="SUPFAM" id="SSF56801">
    <property type="entry name" value="Acetyl-CoA synthetase-like"/>
    <property type="match status" value="1"/>
</dbReference>
<accession>A0A842I2H7</accession>
<evidence type="ECO:0000256" key="4">
    <source>
        <dbReference type="ARBA" id="ARBA00066616"/>
    </source>
</evidence>
<dbReference type="InterPro" id="IPR020845">
    <property type="entry name" value="AMP-binding_CS"/>
</dbReference>
<evidence type="ECO:0000256" key="2">
    <source>
        <dbReference type="ARBA" id="ARBA00022598"/>
    </source>
</evidence>
<evidence type="ECO:0000259" key="6">
    <source>
        <dbReference type="Pfam" id="PF00501"/>
    </source>
</evidence>
<feature type="domain" description="AMP-binding enzyme C-terminal" evidence="7">
    <location>
        <begin position="411"/>
        <end position="487"/>
    </location>
</feature>
<dbReference type="Gene3D" id="3.40.50.12780">
    <property type="entry name" value="N-terminal domain of ligase-like"/>
    <property type="match status" value="1"/>
</dbReference>
<comment type="similarity">
    <text evidence="1">Belongs to the ATP-dependent AMP-binding enzyme family.</text>
</comment>
<dbReference type="InterPro" id="IPR042099">
    <property type="entry name" value="ANL_N_sf"/>
</dbReference>
<evidence type="ECO:0000256" key="3">
    <source>
        <dbReference type="ARBA" id="ARBA00051915"/>
    </source>
</evidence>
<dbReference type="Proteomes" id="UP000564378">
    <property type="component" value="Unassembled WGS sequence"/>
</dbReference>
<dbReference type="AlphaFoldDB" id="A0A842I2H7"/>
<dbReference type="EC" id="6.2.1.44" evidence="4"/>
<evidence type="ECO:0000313" key="8">
    <source>
        <dbReference type="EMBL" id="MBC2778929.1"/>
    </source>
</evidence>
<dbReference type="InterPro" id="IPR045851">
    <property type="entry name" value="AMP-bd_C_sf"/>
</dbReference>
<organism evidence="8 9">
    <name type="scientific">Parasphingopyxis marina</name>
    <dbReference type="NCBI Taxonomy" id="2761622"/>
    <lineage>
        <taxon>Bacteria</taxon>
        <taxon>Pseudomonadati</taxon>
        <taxon>Pseudomonadota</taxon>
        <taxon>Alphaproteobacteria</taxon>
        <taxon>Sphingomonadales</taxon>
        <taxon>Sphingomonadaceae</taxon>
        <taxon>Parasphingopyxis</taxon>
    </lineage>
</organism>
<dbReference type="PANTHER" id="PTHR43201:SF5">
    <property type="entry name" value="MEDIUM-CHAIN ACYL-COA LIGASE ACSF2, MITOCHONDRIAL"/>
    <property type="match status" value="1"/>
</dbReference>
<dbReference type="PROSITE" id="PS00455">
    <property type="entry name" value="AMP_BINDING"/>
    <property type="match status" value="1"/>
</dbReference>
<dbReference type="GO" id="GO:0031956">
    <property type="term" value="F:medium-chain fatty acid-CoA ligase activity"/>
    <property type="evidence" value="ECO:0007669"/>
    <property type="project" value="TreeGrafter"/>
</dbReference>
<feature type="domain" description="AMP-dependent synthetase/ligase" evidence="6">
    <location>
        <begin position="3"/>
        <end position="361"/>
    </location>
</feature>